<name>A0A4U9V3J6_9SPHI</name>
<proteinExistence type="predicted"/>
<protein>
    <submittedName>
        <fullName evidence="2">Uncharacterized protein</fullName>
    </submittedName>
</protein>
<dbReference type="Proteomes" id="UP000308196">
    <property type="component" value="Chromosome"/>
</dbReference>
<organism evidence="2 3">
    <name type="scientific">Sphingobacterium thalpophilum</name>
    <dbReference type="NCBI Taxonomy" id="259"/>
    <lineage>
        <taxon>Bacteria</taxon>
        <taxon>Pseudomonadati</taxon>
        <taxon>Bacteroidota</taxon>
        <taxon>Sphingobacteriia</taxon>
        <taxon>Sphingobacteriales</taxon>
        <taxon>Sphingobacteriaceae</taxon>
        <taxon>Sphingobacterium</taxon>
    </lineage>
</organism>
<sequence length="178" mass="20214">MTKKITIPFLSVLFLAVASCNDEEPLFPKPQPEPEPYVEHTCPKAGDIYKIFPDTFFVNKDGLYIMLGNKLQRLHYDIESSTSFALMTCEGKFHDSNNAVNSPLSWEIKTGEQEGRDTVYATQGTININQLLLPKDVDRILEFEDGEKMEYGVALLNFNRDTIQASTITVIYKQDLQP</sequence>
<feature type="chain" id="PRO_5020223968" evidence="1">
    <location>
        <begin position="21"/>
        <end position="178"/>
    </location>
</feature>
<evidence type="ECO:0000313" key="2">
    <source>
        <dbReference type="EMBL" id="VTR41060.1"/>
    </source>
</evidence>
<accession>A0A4U9V3J6</accession>
<evidence type="ECO:0000313" key="3">
    <source>
        <dbReference type="Proteomes" id="UP000308196"/>
    </source>
</evidence>
<dbReference type="RefSeq" id="WP_028070547.1">
    <property type="nucleotide sequence ID" value="NZ_LR590484.1"/>
</dbReference>
<dbReference type="GeneID" id="78463166"/>
<feature type="signal peptide" evidence="1">
    <location>
        <begin position="1"/>
        <end position="20"/>
    </location>
</feature>
<reference evidence="2 3" key="1">
    <citation type="submission" date="2019-05" db="EMBL/GenBank/DDBJ databases">
        <authorList>
            <consortium name="Pathogen Informatics"/>
        </authorList>
    </citation>
    <scope>NUCLEOTIDE SEQUENCE [LARGE SCALE GENOMIC DNA]</scope>
    <source>
        <strain evidence="2 3">NCTC11429</strain>
    </source>
</reference>
<keyword evidence="1" id="KW-0732">Signal</keyword>
<dbReference type="AlphaFoldDB" id="A0A4U9V3J6"/>
<dbReference type="EMBL" id="LR590484">
    <property type="protein sequence ID" value="VTR41060.1"/>
    <property type="molecule type" value="Genomic_DNA"/>
</dbReference>
<dbReference type="PROSITE" id="PS51257">
    <property type="entry name" value="PROKAR_LIPOPROTEIN"/>
    <property type="match status" value="1"/>
</dbReference>
<gene>
    <name evidence="2" type="ORF">NCTC11429_02451</name>
</gene>
<dbReference type="KEGG" id="stha:NCTC11429_02451"/>
<evidence type="ECO:0000256" key="1">
    <source>
        <dbReference type="SAM" id="SignalP"/>
    </source>
</evidence>